<dbReference type="EMBL" id="QORE01004195">
    <property type="protein sequence ID" value="RCI63589.1"/>
    <property type="molecule type" value="Genomic_DNA"/>
</dbReference>
<proteinExistence type="predicted"/>
<feature type="domain" description="TauD/TfdA-like" evidence="2">
    <location>
        <begin position="2"/>
        <end position="60"/>
    </location>
</feature>
<dbReference type="GO" id="GO:0016706">
    <property type="term" value="F:2-oxoglutarate-dependent dioxygenase activity"/>
    <property type="evidence" value="ECO:0007669"/>
    <property type="project" value="UniProtKB-ARBA"/>
</dbReference>
<dbReference type="InterPro" id="IPR003819">
    <property type="entry name" value="TauD/TfdA-like"/>
</dbReference>
<dbReference type="Pfam" id="PF02668">
    <property type="entry name" value="TauD"/>
    <property type="match status" value="1"/>
</dbReference>
<keyword evidence="1" id="KW-0560">Oxidoreductase</keyword>
<dbReference type="Gene3D" id="3.60.130.10">
    <property type="entry name" value="Clavaminate synthase-like"/>
    <property type="match status" value="1"/>
</dbReference>
<sequence>LGAEVRGLDARRPLAPEQVLALKQALREHHILVFRQQHLDDEQYLRFATLFGSVFQPPADIPVLSSGGDGKVPDIV</sequence>
<keyword evidence="3" id="KW-0223">Dioxygenase</keyword>
<feature type="non-terminal residue" evidence="3">
    <location>
        <position position="1"/>
    </location>
</feature>
<evidence type="ECO:0000259" key="2">
    <source>
        <dbReference type="Pfam" id="PF02668"/>
    </source>
</evidence>
<evidence type="ECO:0000313" key="3">
    <source>
        <dbReference type="EMBL" id="RCI63589.1"/>
    </source>
</evidence>
<dbReference type="InterPro" id="IPR042098">
    <property type="entry name" value="TauD-like_sf"/>
</dbReference>
<name>A0A367LTF5_PSEAI</name>
<protein>
    <submittedName>
        <fullName evidence="3">TauD/TfdA family dioxygenase</fullName>
    </submittedName>
</protein>
<evidence type="ECO:0000313" key="4">
    <source>
        <dbReference type="Proteomes" id="UP000253594"/>
    </source>
</evidence>
<reference evidence="3 4" key="1">
    <citation type="submission" date="2018-07" db="EMBL/GenBank/DDBJ databases">
        <title>Mechanisms of high-level aminoglycoside resistance among Gram-negative pathogens in Brazil.</title>
        <authorList>
            <person name="Ballaben A.S."/>
            <person name="Darini A.L.C."/>
            <person name="Doi Y."/>
        </authorList>
    </citation>
    <scope>NUCLEOTIDE SEQUENCE [LARGE SCALE GENOMIC DNA]</scope>
    <source>
        <strain evidence="3 4">B2-305</strain>
    </source>
</reference>
<evidence type="ECO:0000256" key="1">
    <source>
        <dbReference type="ARBA" id="ARBA00023002"/>
    </source>
</evidence>
<dbReference type="SUPFAM" id="SSF51197">
    <property type="entry name" value="Clavaminate synthase-like"/>
    <property type="match status" value="1"/>
</dbReference>
<dbReference type="Proteomes" id="UP000253594">
    <property type="component" value="Unassembled WGS sequence"/>
</dbReference>
<comment type="caution">
    <text evidence="3">The sequence shown here is derived from an EMBL/GenBank/DDBJ whole genome shotgun (WGS) entry which is preliminary data.</text>
</comment>
<feature type="non-terminal residue" evidence="3">
    <location>
        <position position="76"/>
    </location>
</feature>
<accession>A0A367LTF5</accession>
<dbReference type="AlphaFoldDB" id="A0A367LTF5"/>
<organism evidence="3 4">
    <name type="scientific">Pseudomonas aeruginosa</name>
    <dbReference type="NCBI Taxonomy" id="287"/>
    <lineage>
        <taxon>Bacteria</taxon>
        <taxon>Pseudomonadati</taxon>
        <taxon>Pseudomonadota</taxon>
        <taxon>Gammaproteobacteria</taxon>
        <taxon>Pseudomonadales</taxon>
        <taxon>Pseudomonadaceae</taxon>
        <taxon>Pseudomonas</taxon>
    </lineage>
</organism>
<gene>
    <name evidence="3" type="ORF">DT376_45425</name>
</gene>